<keyword evidence="4" id="KW-0067">ATP-binding</keyword>
<dbReference type="NCBIfam" id="TIGR00476">
    <property type="entry name" value="selD"/>
    <property type="match status" value="1"/>
</dbReference>
<keyword evidence="1" id="KW-0808">Transferase</keyword>
<dbReference type="InterPro" id="IPR004536">
    <property type="entry name" value="SPS/SelD"/>
</dbReference>
<name>A0AAW1NDN4_POPJA</name>
<evidence type="ECO:0000313" key="8">
    <source>
        <dbReference type="EMBL" id="KAK9758704.1"/>
    </source>
</evidence>
<evidence type="ECO:0000256" key="1">
    <source>
        <dbReference type="ARBA" id="ARBA00022679"/>
    </source>
</evidence>
<sequence length="379" mass="41783">MCDVVCSGSSTYYWSLVDVVYLHTKQTYSYRIAHKKKGWKSSLLVPQDVLKGFLAGIVSHSNVTDNSIGIGLDSCIIPLRRNNLYLIQSTDFFYPLIDDPYAMGRITCANVLSDVYATGCTKIDSLTLIISLSENMTEREQNTVMPLIMNGFRQNAESAGLIFNLNSAVHNPWCIIGGTATAVCSATEYINPLEAVAGQVLVLTKPLGAQIACNANRWCEKKERWEKLSKVTALTEIQTAYKCAVSSMIRLNKHAAELMHKYKAKAATDVTGFGILGHARNLAAYQKNKIKFVITALPVIKNVMKMAAVMGVREKFLKGTTPETSGGLLISMDEDVAGEYCNELKSIEGWDCWIVGKVVEGENEAIVVENPNIIEVEYL</sequence>
<dbReference type="GO" id="GO:0004756">
    <property type="term" value="F:selenide, water dikinase activity"/>
    <property type="evidence" value="ECO:0007669"/>
    <property type="project" value="TreeGrafter"/>
</dbReference>
<reference evidence="8 9" key="1">
    <citation type="journal article" date="2024" name="BMC Genomics">
        <title>De novo assembly and annotation of Popillia japonica's genome with initial clues to its potential as an invasive pest.</title>
        <authorList>
            <person name="Cucini C."/>
            <person name="Boschi S."/>
            <person name="Funari R."/>
            <person name="Cardaioli E."/>
            <person name="Iannotti N."/>
            <person name="Marturano G."/>
            <person name="Paoli F."/>
            <person name="Bruttini M."/>
            <person name="Carapelli A."/>
            <person name="Frati F."/>
            <person name="Nardi F."/>
        </authorList>
    </citation>
    <scope>NUCLEOTIDE SEQUENCE [LARGE SCALE GENOMIC DNA]</scope>
    <source>
        <strain evidence="8">DMR45628</strain>
    </source>
</reference>
<dbReference type="InterPro" id="IPR010918">
    <property type="entry name" value="PurM-like_C_dom"/>
</dbReference>
<keyword evidence="9" id="KW-1185">Reference proteome</keyword>
<dbReference type="PIRSF" id="PIRSF036407">
    <property type="entry name" value="Selenphspht_syn"/>
    <property type="match status" value="1"/>
</dbReference>
<dbReference type="EMBL" id="JASPKY010000003">
    <property type="protein sequence ID" value="KAK9758704.1"/>
    <property type="molecule type" value="Genomic_DNA"/>
</dbReference>
<evidence type="ECO:0000256" key="5">
    <source>
        <dbReference type="ARBA" id="ARBA00023266"/>
    </source>
</evidence>
<gene>
    <name evidence="8" type="ORF">QE152_g573</name>
</gene>
<dbReference type="FunFam" id="3.90.650.10:FF:000010">
    <property type="entry name" value="Selenide, water dikinase"/>
    <property type="match status" value="1"/>
</dbReference>
<evidence type="ECO:0000256" key="2">
    <source>
        <dbReference type="ARBA" id="ARBA00022741"/>
    </source>
</evidence>
<organism evidence="8 9">
    <name type="scientific">Popillia japonica</name>
    <name type="common">Japanese beetle</name>
    <dbReference type="NCBI Taxonomy" id="7064"/>
    <lineage>
        <taxon>Eukaryota</taxon>
        <taxon>Metazoa</taxon>
        <taxon>Ecdysozoa</taxon>
        <taxon>Arthropoda</taxon>
        <taxon>Hexapoda</taxon>
        <taxon>Insecta</taxon>
        <taxon>Pterygota</taxon>
        <taxon>Neoptera</taxon>
        <taxon>Endopterygota</taxon>
        <taxon>Coleoptera</taxon>
        <taxon>Polyphaga</taxon>
        <taxon>Scarabaeiformia</taxon>
        <taxon>Scarabaeidae</taxon>
        <taxon>Rutelinae</taxon>
        <taxon>Popillia</taxon>
    </lineage>
</organism>
<dbReference type="AlphaFoldDB" id="A0AAW1NDN4"/>
<dbReference type="Proteomes" id="UP001458880">
    <property type="component" value="Unassembled WGS sequence"/>
</dbReference>
<evidence type="ECO:0000259" key="6">
    <source>
        <dbReference type="Pfam" id="PF00586"/>
    </source>
</evidence>
<dbReference type="InterPro" id="IPR016188">
    <property type="entry name" value="PurM-like_N"/>
</dbReference>
<dbReference type="InterPro" id="IPR036921">
    <property type="entry name" value="PurM-like_N_sf"/>
</dbReference>
<evidence type="ECO:0000313" key="9">
    <source>
        <dbReference type="Proteomes" id="UP001458880"/>
    </source>
</evidence>
<dbReference type="Gene3D" id="3.30.1330.10">
    <property type="entry name" value="PurM-like, N-terminal domain"/>
    <property type="match status" value="1"/>
</dbReference>
<dbReference type="GO" id="GO:0016260">
    <property type="term" value="P:selenocysteine biosynthetic process"/>
    <property type="evidence" value="ECO:0007669"/>
    <property type="project" value="TreeGrafter"/>
</dbReference>
<feature type="domain" description="PurM-like N-terminal" evidence="6">
    <location>
        <begin position="75"/>
        <end position="161"/>
    </location>
</feature>
<keyword evidence="5" id="KW-0711">Selenium</keyword>
<dbReference type="SUPFAM" id="SSF56042">
    <property type="entry name" value="PurM C-terminal domain-like"/>
    <property type="match status" value="1"/>
</dbReference>
<keyword evidence="2" id="KW-0547">Nucleotide-binding</keyword>
<dbReference type="PANTHER" id="PTHR10256">
    <property type="entry name" value="SELENIDE, WATER DIKINASE"/>
    <property type="match status" value="1"/>
</dbReference>
<evidence type="ECO:0000256" key="4">
    <source>
        <dbReference type="ARBA" id="ARBA00022840"/>
    </source>
</evidence>
<dbReference type="InterPro" id="IPR036676">
    <property type="entry name" value="PurM-like_C_sf"/>
</dbReference>
<feature type="domain" description="PurM-like C-terminal" evidence="7">
    <location>
        <begin position="197"/>
        <end position="368"/>
    </location>
</feature>
<keyword evidence="3" id="KW-0418">Kinase</keyword>
<dbReference type="Pfam" id="PF02769">
    <property type="entry name" value="AIRS_C"/>
    <property type="match status" value="1"/>
</dbReference>
<dbReference type="Gene3D" id="3.90.650.10">
    <property type="entry name" value="PurM-like C-terminal domain"/>
    <property type="match status" value="1"/>
</dbReference>
<protein>
    <submittedName>
        <fullName evidence="8">AIR synthase related protein, C-terminal domain</fullName>
    </submittedName>
</protein>
<proteinExistence type="predicted"/>
<evidence type="ECO:0000259" key="7">
    <source>
        <dbReference type="Pfam" id="PF02769"/>
    </source>
</evidence>
<comment type="caution">
    <text evidence="8">The sequence shown here is derived from an EMBL/GenBank/DDBJ whole genome shotgun (WGS) entry which is preliminary data.</text>
</comment>
<accession>A0AAW1NDN4</accession>
<dbReference type="Pfam" id="PF00586">
    <property type="entry name" value="AIRS"/>
    <property type="match status" value="1"/>
</dbReference>
<dbReference type="SUPFAM" id="SSF55326">
    <property type="entry name" value="PurM N-terminal domain-like"/>
    <property type="match status" value="1"/>
</dbReference>
<dbReference type="PANTHER" id="PTHR10256:SF0">
    <property type="entry name" value="INACTIVE SELENIDE, WATER DIKINASE-LIKE PROTEIN-RELATED"/>
    <property type="match status" value="1"/>
</dbReference>
<evidence type="ECO:0000256" key="3">
    <source>
        <dbReference type="ARBA" id="ARBA00022777"/>
    </source>
</evidence>
<dbReference type="GO" id="GO:0005737">
    <property type="term" value="C:cytoplasm"/>
    <property type="evidence" value="ECO:0007669"/>
    <property type="project" value="TreeGrafter"/>
</dbReference>
<dbReference type="GO" id="GO:0005524">
    <property type="term" value="F:ATP binding"/>
    <property type="evidence" value="ECO:0007669"/>
    <property type="project" value="UniProtKB-KW"/>
</dbReference>